<accession>A0A6S6WC10</accession>
<proteinExistence type="predicted"/>
<sequence length="209" mass="23739">MLHAGPSTALSNQFHRNHVFQAFKYSKLIEFTDGSFANNREFSSQLGYLLVLVNKFDHTGQDIMFSIHSNIIHKSSTKCKRATRSVLASERYGMVSGVDIAIAILTTLRMITERLGLPLIPLIVCTDSYSLYKYLVKLGTIYEKRLMIGIMALRQSYERREIAEIRWINGEDNPANALTKATPNRALERVININMLSTRLEGCVQRPAR</sequence>
<dbReference type="Proteomes" id="UP000472372">
    <property type="component" value="Chromosome 9"/>
</dbReference>
<gene>
    <name evidence="1" type="ORF">PTTW11_09299</name>
</gene>
<dbReference type="AlphaFoldDB" id="A0A6S6WC10"/>
<dbReference type="EMBL" id="HG992985">
    <property type="protein sequence ID" value="CAE7205379.1"/>
    <property type="molecule type" value="Genomic_DNA"/>
</dbReference>
<protein>
    <submittedName>
        <fullName evidence="1">Uncharacterized protein</fullName>
    </submittedName>
</protein>
<organism evidence="1 2">
    <name type="scientific">Pyrenophora teres f. teres</name>
    <dbReference type="NCBI Taxonomy" id="97479"/>
    <lineage>
        <taxon>Eukaryota</taxon>
        <taxon>Fungi</taxon>
        <taxon>Dikarya</taxon>
        <taxon>Ascomycota</taxon>
        <taxon>Pezizomycotina</taxon>
        <taxon>Dothideomycetes</taxon>
        <taxon>Pleosporomycetidae</taxon>
        <taxon>Pleosporales</taxon>
        <taxon>Pleosporineae</taxon>
        <taxon>Pleosporaceae</taxon>
        <taxon>Pyrenophora</taxon>
    </lineage>
</organism>
<evidence type="ECO:0000313" key="2">
    <source>
        <dbReference type="Proteomes" id="UP000472372"/>
    </source>
</evidence>
<evidence type="ECO:0000313" key="1">
    <source>
        <dbReference type="EMBL" id="CAE7205379.1"/>
    </source>
</evidence>
<reference evidence="1" key="1">
    <citation type="submission" date="2021-02" db="EMBL/GenBank/DDBJ databases">
        <authorList>
            <person name="Syme A R."/>
            <person name="Syme A R."/>
            <person name="Moolhuijzen P."/>
        </authorList>
    </citation>
    <scope>NUCLEOTIDE SEQUENCE</scope>
    <source>
        <strain evidence="1">W1-1</strain>
    </source>
</reference>
<name>A0A6S6WC10_9PLEO</name>